<dbReference type="GO" id="GO:0005829">
    <property type="term" value="C:cytosol"/>
    <property type="evidence" value="ECO:0007669"/>
    <property type="project" value="TreeGrafter"/>
</dbReference>
<reference evidence="2 3" key="1">
    <citation type="journal article" date="2010" name="Science">
        <title>Genomic comparison of the ants Camponotus floridanus and Harpegnathos saltator.</title>
        <authorList>
            <person name="Bonasio R."/>
            <person name="Zhang G."/>
            <person name="Ye C."/>
            <person name="Mutti N.S."/>
            <person name="Fang X."/>
            <person name="Qin N."/>
            <person name="Donahue G."/>
            <person name="Yang P."/>
            <person name="Li Q."/>
            <person name="Li C."/>
            <person name="Zhang P."/>
            <person name="Huang Z."/>
            <person name="Berger S.L."/>
            <person name="Reinberg D."/>
            <person name="Wang J."/>
            <person name="Liebig J."/>
        </authorList>
    </citation>
    <scope>NUCLEOTIDE SEQUENCE [LARGE SCALE GENOMIC DNA]</scope>
    <source>
        <strain evidence="3">C129</strain>
    </source>
</reference>
<dbReference type="EMBL" id="GL442533">
    <property type="protein sequence ID" value="EFN63367.1"/>
    <property type="molecule type" value="Genomic_DNA"/>
</dbReference>
<evidence type="ECO:0000313" key="3">
    <source>
        <dbReference type="Proteomes" id="UP000000311"/>
    </source>
</evidence>
<sequence length="270" mass="31967">MLKLRSQDEYQTIEYKKKIYKEIVQDLIHDERHYIRDLHMIIKVFREEIMKVARDKNELETLFSNIIDIYKLTMILLGSLEDNCELMEIAEEGQMPRIGSCFEALAKTTEFDIYVKYARDINSPANRELLINLLSRLEANVVLQTGYSIKEAVKCYLPDLLLQPIWHCFKYFNYIELLCEHTPNMEEGETLRQVQDLLRPLQMELTKSVTSVPKKETRLLIQCRARRKAAIKKIREIQKSVHGWDQKDIGQCCYGEFIREDTLKKVTNNR</sequence>
<dbReference type="GO" id="GO:0005085">
    <property type="term" value="F:guanyl-nucleotide exchange factor activity"/>
    <property type="evidence" value="ECO:0007669"/>
    <property type="project" value="InterPro"/>
</dbReference>
<dbReference type="PANTHER" id="PTHR45834">
    <property type="entry name" value="RHO GUANINE NUCLEOTIDE EXCHANGE FACTOR 9-RELATED"/>
    <property type="match status" value="1"/>
</dbReference>
<dbReference type="Pfam" id="PF00621">
    <property type="entry name" value="RhoGEF"/>
    <property type="match status" value="1"/>
</dbReference>
<feature type="domain" description="DH" evidence="1">
    <location>
        <begin position="19"/>
        <end position="208"/>
    </location>
</feature>
<dbReference type="InterPro" id="IPR035899">
    <property type="entry name" value="DBL_dom_sf"/>
</dbReference>
<evidence type="ECO:0000313" key="2">
    <source>
        <dbReference type="EMBL" id="EFN63367.1"/>
    </source>
</evidence>
<dbReference type="AlphaFoldDB" id="E2AT72"/>
<evidence type="ECO:0000259" key="1">
    <source>
        <dbReference type="PROSITE" id="PS50010"/>
    </source>
</evidence>
<dbReference type="InParanoid" id="E2AT72"/>
<name>E2AT72_CAMFO</name>
<dbReference type="OrthoDB" id="546434at2759"/>
<proteinExistence type="predicted"/>
<protein>
    <submittedName>
        <fullName evidence="2">Protein son of sevenless</fullName>
    </submittedName>
</protein>
<gene>
    <name evidence="2" type="ORF">EAG_10869</name>
</gene>
<dbReference type="SMART" id="SM00325">
    <property type="entry name" value="RhoGEF"/>
    <property type="match status" value="1"/>
</dbReference>
<keyword evidence="3" id="KW-1185">Reference proteome</keyword>
<dbReference type="STRING" id="104421.E2AT72"/>
<dbReference type="InterPro" id="IPR053086">
    <property type="entry name" value="RhoGEF_domain"/>
</dbReference>
<dbReference type="Proteomes" id="UP000000311">
    <property type="component" value="Unassembled WGS sequence"/>
</dbReference>
<organism evidence="3">
    <name type="scientific">Camponotus floridanus</name>
    <name type="common">Florida carpenter ant</name>
    <dbReference type="NCBI Taxonomy" id="104421"/>
    <lineage>
        <taxon>Eukaryota</taxon>
        <taxon>Metazoa</taxon>
        <taxon>Ecdysozoa</taxon>
        <taxon>Arthropoda</taxon>
        <taxon>Hexapoda</taxon>
        <taxon>Insecta</taxon>
        <taxon>Pterygota</taxon>
        <taxon>Neoptera</taxon>
        <taxon>Endopterygota</taxon>
        <taxon>Hymenoptera</taxon>
        <taxon>Apocrita</taxon>
        <taxon>Aculeata</taxon>
        <taxon>Formicoidea</taxon>
        <taxon>Formicidae</taxon>
        <taxon>Formicinae</taxon>
        <taxon>Camponotus</taxon>
    </lineage>
</organism>
<dbReference type="PANTHER" id="PTHR45834:SF3">
    <property type="entry name" value="RHO GUANINE NUCLEOTIDE EXCHANGE FACTOR 3, ISOFORM L"/>
    <property type="match status" value="1"/>
</dbReference>
<accession>E2AT72</accession>
<dbReference type="PROSITE" id="PS50010">
    <property type="entry name" value="DH_2"/>
    <property type="match status" value="1"/>
</dbReference>
<dbReference type="InterPro" id="IPR000219">
    <property type="entry name" value="DH_dom"/>
</dbReference>
<dbReference type="SUPFAM" id="SSF48065">
    <property type="entry name" value="DBL homology domain (DH-domain)"/>
    <property type="match status" value="1"/>
</dbReference>
<dbReference type="Gene3D" id="1.20.900.10">
    <property type="entry name" value="Dbl homology (DH) domain"/>
    <property type="match status" value="1"/>
</dbReference>